<organism evidence="6 7">
    <name type="scientific">Crotalaria pallida</name>
    <name type="common">Smooth rattlebox</name>
    <name type="synonym">Crotalaria striata</name>
    <dbReference type="NCBI Taxonomy" id="3830"/>
    <lineage>
        <taxon>Eukaryota</taxon>
        <taxon>Viridiplantae</taxon>
        <taxon>Streptophyta</taxon>
        <taxon>Embryophyta</taxon>
        <taxon>Tracheophyta</taxon>
        <taxon>Spermatophyta</taxon>
        <taxon>Magnoliopsida</taxon>
        <taxon>eudicotyledons</taxon>
        <taxon>Gunneridae</taxon>
        <taxon>Pentapetalae</taxon>
        <taxon>rosids</taxon>
        <taxon>fabids</taxon>
        <taxon>Fabales</taxon>
        <taxon>Fabaceae</taxon>
        <taxon>Papilionoideae</taxon>
        <taxon>50 kb inversion clade</taxon>
        <taxon>genistoids sensu lato</taxon>
        <taxon>core genistoids</taxon>
        <taxon>Crotalarieae</taxon>
        <taxon>Crotalaria</taxon>
    </lineage>
</organism>
<dbReference type="PANTHER" id="PTHR48049:SF84">
    <property type="entry name" value="UDP-GLYCOSYLTRANSFERASE 79A6"/>
    <property type="match status" value="1"/>
</dbReference>
<dbReference type="GO" id="GO:0035251">
    <property type="term" value="F:UDP-glucosyltransferase activity"/>
    <property type="evidence" value="ECO:0007669"/>
    <property type="project" value="InterPro"/>
</dbReference>
<keyword evidence="7" id="KW-1185">Reference proteome</keyword>
<keyword evidence="3 4" id="KW-0808">Transferase</keyword>
<dbReference type="PANTHER" id="PTHR48049">
    <property type="entry name" value="GLYCOSYLTRANSFERASE"/>
    <property type="match status" value="1"/>
</dbReference>
<comment type="caution">
    <text evidence="6">The sequence shown here is derived from an EMBL/GenBank/DDBJ whole genome shotgun (WGS) entry which is preliminary data.</text>
</comment>
<evidence type="ECO:0000256" key="2">
    <source>
        <dbReference type="ARBA" id="ARBA00022676"/>
    </source>
</evidence>
<dbReference type="Proteomes" id="UP001372338">
    <property type="component" value="Unassembled WGS sequence"/>
</dbReference>
<dbReference type="Pfam" id="PF00201">
    <property type="entry name" value="UDPGT"/>
    <property type="match status" value="1"/>
</dbReference>
<dbReference type="EMBL" id="JAYWIO010000004">
    <property type="protein sequence ID" value="KAK7268640.1"/>
    <property type="molecule type" value="Genomic_DNA"/>
</dbReference>
<proteinExistence type="inferred from homology"/>
<dbReference type="CDD" id="cd03784">
    <property type="entry name" value="GT1_Gtf-like"/>
    <property type="match status" value="1"/>
</dbReference>
<evidence type="ECO:0000313" key="7">
    <source>
        <dbReference type="Proteomes" id="UP001372338"/>
    </source>
</evidence>
<evidence type="ECO:0000256" key="4">
    <source>
        <dbReference type="RuleBase" id="RU003718"/>
    </source>
</evidence>
<keyword evidence="2 4" id="KW-0328">Glycosyltransferase</keyword>
<comment type="similarity">
    <text evidence="1 4">Belongs to the UDP-glycosyltransferase family.</text>
</comment>
<dbReference type="InterPro" id="IPR002213">
    <property type="entry name" value="UDP_glucos_trans"/>
</dbReference>
<dbReference type="AlphaFoldDB" id="A0AAN9F550"/>
<evidence type="ECO:0000256" key="3">
    <source>
        <dbReference type="ARBA" id="ARBA00022679"/>
    </source>
</evidence>
<reference evidence="6 7" key="1">
    <citation type="submission" date="2024-01" db="EMBL/GenBank/DDBJ databases">
        <title>The genomes of 5 underutilized Papilionoideae crops provide insights into root nodulation and disease resistanc.</title>
        <authorList>
            <person name="Yuan L."/>
        </authorList>
    </citation>
    <scope>NUCLEOTIDE SEQUENCE [LARGE SCALE GENOMIC DNA]</scope>
    <source>
        <strain evidence="6">ZHUSHIDOU_FW_LH</strain>
        <tissue evidence="6">Leaf</tissue>
    </source>
</reference>
<dbReference type="PROSITE" id="PS00375">
    <property type="entry name" value="UDPGT"/>
    <property type="match status" value="1"/>
</dbReference>
<dbReference type="InterPro" id="IPR035595">
    <property type="entry name" value="UDP_glycos_trans_CS"/>
</dbReference>
<protein>
    <recommendedName>
        <fullName evidence="5">Glycosyltransferase</fullName>
        <ecNumber evidence="5">2.4.1.-</ecNumber>
    </recommendedName>
</protein>
<dbReference type="SUPFAM" id="SSF53756">
    <property type="entry name" value="UDP-Glycosyltransferase/glycogen phosphorylase"/>
    <property type="match status" value="1"/>
</dbReference>
<dbReference type="FunFam" id="3.40.50.2000:FF:000037">
    <property type="entry name" value="Glycosyltransferase"/>
    <property type="match status" value="1"/>
</dbReference>
<dbReference type="InterPro" id="IPR050481">
    <property type="entry name" value="UDP-glycosyltransf_plant"/>
</dbReference>
<evidence type="ECO:0000313" key="6">
    <source>
        <dbReference type="EMBL" id="KAK7268640.1"/>
    </source>
</evidence>
<dbReference type="Gene3D" id="3.40.50.2000">
    <property type="entry name" value="Glycogen Phosphorylase B"/>
    <property type="match status" value="2"/>
</dbReference>
<gene>
    <name evidence="6" type="ORF">RIF29_21343</name>
</gene>
<accession>A0AAN9F550</accession>
<dbReference type="EC" id="2.4.1.-" evidence="5"/>
<name>A0AAN9F550_CROPI</name>
<sequence length="458" mass="51960">MTNEKLHVVMFPFLAFGHISPFVQLSNKLYTQGVRITFLSAASNIPRIKSTLNLNPAIEIIPLQFPNGITSTAELPPHLAGNLIHALDLTQPKVKSILLELKPQFVFFDFAQNWLPKLASELGINSVYFSVYSAITSYVVVPSRLDGIEGRSITIEDLKNPPLGYPKKNSNLFLKTFEAMNFMPLYQRFGDNDLTVYERIQQTNSECSFIVFKTCKEIEGPYIDYVENQFGKQVLLAGPLVPEPSIDVLEEKWTKWLDNFQAKSVVFCSFGSETFLNDDQIKELAIGLELTNLPFILVINFPSNLDADAELERALPKGFLERVKSRGVVHSGWLQQQLILKHSSVGCYVCHSGFSSVIEAMVNDCQLVLLPFKGDQFFNSKLIANDLKAGIEVNRREDDGYFGKKDILEAVRTIMVEVDKESGKQIRENHMEWREFLLNKEIQDKFITDFVDRLKSLA</sequence>
<evidence type="ECO:0000256" key="1">
    <source>
        <dbReference type="ARBA" id="ARBA00009995"/>
    </source>
</evidence>
<evidence type="ECO:0000256" key="5">
    <source>
        <dbReference type="RuleBase" id="RU362057"/>
    </source>
</evidence>